<evidence type="ECO:0000313" key="1">
    <source>
        <dbReference type="EMBL" id="PLW24304.1"/>
    </source>
</evidence>
<dbReference type="PANTHER" id="PTHR33096:SF1">
    <property type="entry name" value="CXC1-LIKE CYSTEINE CLUSTER ASSOCIATED WITH KDZ TRANSPOSASES DOMAIN-CONTAINING PROTEIN"/>
    <property type="match status" value="1"/>
</dbReference>
<proteinExistence type="predicted"/>
<name>A0A2N5TFM5_9BASI</name>
<dbReference type="EMBL" id="PGCI01000612">
    <property type="protein sequence ID" value="PLW24304.1"/>
    <property type="molecule type" value="Genomic_DNA"/>
</dbReference>
<gene>
    <name evidence="1" type="ORF">PCASD_09261</name>
</gene>
<protein>
    <submittedName>
        <fullName evidence="1">Uncharacterized protein</fullName>
    </submittedName>
</protein>
<evidence type="ECO:0000313" key="2">
    <source>
        <dbReference type="Proteomes" id="UP000235392"/>
    </source>
</evidence>
<accession>A0A2N5TFM5</accession>
<dbReference type="AlphaFoldDB" id="A0A2N5TFM5"/>
<reference evidence="1 2" key="1">
    <citation type="submission" date="2017-11" db="EMBL/GenBank/DDBJ databases">
        <title>De novo assembly and phasing of dikaryotic genomes from two isolates of Puccinia coronata f. sp. avenae, the causal agent of oat crown rust.</title>
        <authorList>
            <person name="Miller M.E."/>
            <person name="Zhang Y."/>
            <person name="Omidvar V."/>
            <person name="Sperschneider J."/>
            <person name="Schwessinger B."/>
            <person name="Raley C."/>
            <person name="Palmer J.M."/>
            <person name="Garnica D."/>
            <person name="Upadhyaya N."/>
            <person name="Rathjen J."/>
            <person name="Taylor J.M."/>
            <person name="Park R.F."/>
            <person name="Dodds P.N."/>
            <person name="Hirsch C.D."/>
            <person name="Kianian S.F."/>
            <person name="Figueroa M."/>
        </authorList>
    </citation>
    <scope>NUCLEOTIDE SEQUENCE [LARGE SCALE GENOMIC DNA]</scope>
    <source>
        <strain evidence="1">12SD80</strain>
    </source>
</reference>
<comment type="caution">
    <text evidence="1">The sequence shown here is derived from an EMBL/GenBank/DDBJ whole genome shotgun (WGS) entry which is preliminary data.</text>
</comment>
<dbReference type="Proteomes" id="UP000235392">
    <property type="component" value="Unassembled WGS sequence"/>
</dbReference>
<dbReference type="Pfam" id="PF18758">
    <property type="entry name" value="KDZ"/>
    <property type="match status" value="1"/>
</dbReference>
<sequence>MIQKEKLLTKGLQYTTAQKWAIKCPWCFVPQMNEQKANKQEPDFIVAMDGNFQQQHYAHASKDTPDKDQYPPSFLPPSLVNTRAAEVKATNSNVANIDAPCAESHKTADDTRDATTWEKCDNSGLFAGEWLHSKLKGAKSTVFEARKALAKLHLLHISSRNTGKRYTNTFFQEQWDNKQAYHLESNQSTCEKQEKELGRLLRLET</sequence>
<organism evidence="1 2">
    <name type="scientific">Puccinia coronata f. sp. avenae</name>
    <dbReference type="NCBI Taxonomy" id="200324"/>
    <lineage>
        <taxon>Eukaryota</taxon>
        <taxon>Fungi</taxon>
        <taxon>Dikarya</taxon>
        <taxon>Basidiomycota</taxon>
        <taxon>Pucciniomycotina</taxon>
        <taxon>Pucciniomycetes</taxon>
        <taxon>Pucciniales</taxon>
        <taxon>Pucciniaceae</taxon>
        <taxon>Puccinia</taxon>
    </lineage>
</organism>
<dbReference type="InterPro" id="IPR040521">
    <property type="entry name" value="KDZ"/>
</dbReference>
<dbReference type="PANTHER" id="PTHR33096">
    <property type="entry name" value="CXC2 DOMAIN-CONTAINING PROTEIN"/>
    <property type="match status" value="1"/>
</dbReference>